<dbReference type="EMBL" id="JAIWYP010000002">
    <property type="protein sequence ID" value="KAH3868809.1"/>
    <property type="molecule type" value="Genomic_DNA"/>
</dbReference>
<keyword evidence="2" id="KW-1185">Reference proteome</keyword>
<evidence type="ECO:0000313" key="2">
    <source>
        <dbReference type="Proteomes" id="UP000828390"/>
    </source>
</evidence>
<organism evidence="1 2">
    <name type="scientific">Dreissena polymorpha</name>
    <name type="common">Zebra mussel</name>
    <name type="synonym">Mytilus polymorpha</name>
    <dbReference type="NCBI Taxonomy" id="45954"/>
    <lineage>
        <taxon>Eukaryota</taxon>
        <taxon>Metazoa</taxon>
        <taxon>Spiralia</taxon>
        <taxon>Lophotrochozoa</taxon>
        <taxon>Mollusca</taxon>
        <taxon>Bivalvia</taxon>
        <taxon>Autobranchia</taxon>
        <taxon>Heteroconchia</taxon>
        <taxon>Euheterodonta</taxon>
        <taxon>Imparidentia</taxon>
        <taxon>Neoheterodontei</taxon>
        <taxon>Myida</taxon>
        <taxon>Dreissenoidea</taxon>
        <taxon>Dreissenidae</taxon>
        <taxon>Dreissena</taxon>
    </lineage>
</organism>
<accession>A0A9D4M3S3</accession>
<dbReference type="AlphaFoldDB" id="A0A9D4M3S3"/>
<gene>
    <name evidence="1" type="ORF">DPMN_031963</name>
</gene>
<proteinExistence type="predicted"/>
<comment type="caution">
    <text evidence="1">The sequence shown here is derived from an EMBL/GenBank/DDBJ whole genome shotgun (WGS) entry which is preliminary data.</text>
</comment>
<name>A0A9D4M3S3_DREPO</name>
<protein>
    <submittedName>
        <fullName evidence="1">Uncharacterized protein</fullName>
    </submittedName>
</protein>
<reference evidence="1" key="1">
    <citation type="journal article" date="2019" name="bioRxiv">
        <title>The Genome of the Zebra Mussel, Dreissena polymorpha: A Resource for Invasive Species Research.</title>
        <authorList>
            <person name="McCartney M.A."/>
            <person name="Auch B."/>
            <person name="Kono T."/>
            <person name="Mallez S."/>
            <person name="Zhang Y."/>
            <person name="Obille A."/>
            <person name="Becker A."/>
            <person name="Abrahante J.E."/>
            <person name="Garbe J."/>
            <person name="Badalamenti J.P."/>
            <person name="Herman A."/>
            <person name="Mangelson H."/>
            <person name="Liachko I."/>
            <person name="Sullivan S."/>
            <person name="Sone E.D."/>
            <person name="Koren S."/>
            <person name="Silverstein K.A.T."/>
            <person name="Beckman K.B."/>
            <person name="Gohl D.M."/>
        </authorList>
    </citation>
    <scope>NUCLEOTIDE SEQUENCE</scope>
    <source>
        <strain evidence="1">Duluth1</strain>
        <tissue evidence="1">Whole animal</tissue>
    </source>
</reference>
<sequence length="89" mass="9801">MLGIITQSYRPQPTEPSDVAGSEVDVRAWALVLQEELRAIIALLAYPGNFASHLVQLRAVHGRGVIPHGYHGNHEYESRSMKTGFNACT</sequence>
<reference evidence="1" key="2">
    <citation type="submission" date="2020-11" db="EMBL/GenBank/DDBJ databases">
        <authorList>
            <person name="McCartney M.A."/>
            <person name="Auch B."/>
            <person name="Kono T."/>
            <person name="Mallez S."/>
            <person name="Becker A."/>
            <person name="Gohl D.M."/>
            <person name="Silverstein K.A.T."/>
            <person name="Koren S."/>
            <person name="Bechman K.B."/>
            <person name="Herman A."/>
            <person name="Abrahante J.E."/>
            <person name="Garbe J."/>
        </authorList>
    </citation>
    <scope>NUCLEOTIDE SEQUENCE</scope>
    <source>
        <strain evidence="1">Duluth1</strain>
        <tissue evidence="1">Whole animal</tissue>
    </source>
</reference>
<dbReference type="Proteomes" id="UP000828390">
    <property type="component" value="Unassembled WGS sequence"/>
</dbReference>
<evidence type="ECO:0000313" key="1">
    <source>
        <dbReference type="EMBL" id="KAH3868809.1"/>
    </source>
</evidence>